<dbReference type="EC" id="2.7.4.9" evidence="8"/>
<evidence type="ECO:0000313" key="11">
    <source>
        <dbReference type="Proteomes" id="UP000229112"/>
    </source>
</evidence>
<dbReference type="HAMAP" id="MF_00165">
    <property type="entry name" value="Thymidylate_kinase"/>
    <property type="match status" value="1"/>
</dbReference>
<comment type="caution">
    <text evidence="8">Lacks conserved residue(s) required for the propagation of feature annotation.</text>
</comment>
<dbReference type="InterPro" id="IPR018094">
    <property type="entry name" value="Thymidylate_kinase"/>
</dbReference>
<dbReference type="PANTHER" id="PTHR10344:SF4">
    <property type="entry name" value="UMP-CMP KINASE 2, MITOCHONDRIAL"/>
    <property type="match status" value="1"/>
</dbReference>
<dbReference type="Gene3D" id="3.40.50.300">
    <property type="entry name" value="P-loop containing nucleotide triphosphate hydrolases"/>
    <property type="match status" value="1"/>
</dbReference>
<dbReference type="GO" id="GO:0005524">
    <property type="term" value="F:ATP binding"/>
    <property type="evidence" value="ECO:0007669"/>
    <property type="project" value="UniProtKB-UniRule"/>
</dbReference>
<evidence type="ECO:0000256" key="6">
    <source>
        <dbReference type="ARBA" id="ARBA00022840"/>
    </source>
</evidence>
<dbReference type="InterPro" id="IPR027417">
    <property type="entry name" value="P-loop_NTPase"/>
</dbReference>
<dbReference type="AlphaFoldDB" id="A0A2M6WK86"/>
<sequence>MPKGKFIVLEGTDGSGKGVQFRRLIKKLKKEKKKIAIFDFPQYKSPSSYFVTEYLNGRYGSIDKNGPYKASIYYAVDRFDASFKIREAIDKGKIVLANRYVGSNMGHQGAKIKTLSQRKKYFNWLYNLEFEIFNIPKPDLSILLHVPAQVAQKLVDNKKKEERAYLKGKKRDIHEIDLNHLKKAEKVYLEIVDLFPKEFKKISCMNGSILLSKDDIAEKVWQVVRKKI</sequence>
<keyword evidence="3 8" id="KW-0545">Nucleotide biosynthesis</keyword>
<evidence type="ECO:0000256" key="1">
    <source>
        <dbReference type="ARBA" id="ARBA00009776"/>
    </source>
</evidence>
<dbReference type="GO" id="GO:0006235">
    <property type="term" value="P:dTTP biosynthetic process"/>
    <property type="evidence" value="ECO:0007669"/>
    <property type="project" value="UniProtKB-UniRule"/>
</dbReference>
<evidence type="ECO:0000256" key="4">
    <source>
        <dbReference type="ARBA" id="ARBA00022741"/>
    </source>
</evidence>
<dbReference type="PANTHER" id="PTHR10344">
    <property type="entry name" value="THYMIDYLATE KINASE"/>
    <property type="match status" value="1"/>
</dbReference>
<dbReference type="EMBL" id="PFAY01000009">
    <property type="protein sequence ID" value="PIT93192.1"/>
    <property type="molecule type" value="Genomic_DNA"/>
</dbReference>
<organism evidence="10 11">
    <name type="scientific">Candidatus Harrisonbacteria bacterium CG10_big_fil_rev_8_21_14_0_10_38_8</name>
    <dbReference type="NCBI Taxonomy" id="1974582"/>
    <lineage>
        <taxon>Bacteria</taxon>
        <taxon>Candidatus Harrisoniibacteriota</taxon>
    </lineage>
</organism>
<evidence type="ECO:0000259" key="9">
    <source>
        <dbReference type="Pfam" id="PF02223"/>
    </source>
</evidence>
<dbReference type="GO" id="GO:0005829">
    <property type="term" value="C:cytosol"/>
    <property type="evidence" value="ECO:0007669"/>
    <property type="project" value="TreeGrafter"/>
</dbReference>
<evidence type="ECO:0000256" key="3">
    <source>
        <dbReference type="ARBA" id="ARBA00022727"/>
    </source>
</evidence>
<proteinExistence type="inferred from homology"/>
<dbReference type="SUPFAM" id="SSF52540">
    <property type="entry name" value="P-loop containing nucleoside triphosphate hydrolases"/>
    <property type="match status" value="1"/>
</dbReference>
<dbReference type="GO" id="GO:0006227">
    <property type="term" value="P:dUDP biosynthetic process"/>
    <property type="evidence" value="ECO:0007669"/>
    <property type="project" value="TreeGrafter"/>
</dbReference>
<dbReference type="InterPro" id="IPR039430">
    <property type="entry name" value="Thymidylate_kin-like_dom"/>
</dbReference>
<comment type="function">
    <text evidence="8">Phosphorylation of dTMP to form dTDP in both de novo and salvage pathways of dTTP synthesis.</text>
</comment>
<dbReference type="GO" id="GO:0006233">
    <property type="term" value="P:dTDP biosynthetic process"/>
    <property type="evidence" value="ECO:0007669"/>
    <property type="project" value="InterPro"/>
</dbReference>
<dbReference type="Pfam" id="PF02223">
    <property type="entry name" value="Thymidylate_kin"/>
    <property type="match status" value="1"/>
</dbReference>
<name>A0A2M6WK86_9BACT</name>
<evidence type="ECO:0000256" key="5">
    <source>
        <dbReference type="ARBA" id="ARBA00022777"/>
    </source>
</evidence>
<keyword evidence="2 8" id="KW-0808">Transferase</keyword>
<accession>A0A2M6WK86</accession>
<evidence type="ECO:0000256" key="7">
    <source>
        <dbReference type="ARBA" id="ARBA00048743"/>
    </source>
</evidence>
<dbReference type="GO" id="GO:0004798">
    <property type="term" value="F:dTMP kinase activity"/>
    <property type="evidence" value="ECO:0007669"/>
    <property type="project" value="UniProtKB-UniRule"/>
</dbReference>
<comment type="caution">
    <text evidence="10">The sequence shown here is derived from an EMBL/GenBank/DDBJ whole genome shotgun (WGS) entry which is preliminary data.</text>
</comment>
<comment type="similarity">
    <text evidence="1 8">Belongs to the thymidylate kinase family.</text>
</comment>
<evidence type="ECO:0000256" key="8">
    <source>
        <dbReference type="HAMAP-Rule" id="MF_00165"/>
    </source>
</evidence>
<gene>
    <name evidence="8" type="primary">tmk</name>
    <name evidence="10" type="ORF">COU06_01080</name>
</gene>
<keyword evidence="6 8" id="KW-0067">ATP-binding</keyword>
<evidence type="ECO:0000313" key="10">
    <source>
        <dbReference type="EMBL" id="PIT93192.1"/>
    </source>
</evidence>
<reference evidence="11" key="1">
    <citation type="submission" date="2017-09" db="EMBL/GenBank/DDBJ databases">
        <title>Depth-based differentiation of microbial function through sediment-hosted aquifers and enrichment of novel symbionts in the deep terrestrial subsurface.</title>
        <authorList>
            <person name="Probst A.J."/>
            <person name="Ladd B."/>
            <person name="Jarett J.K."/>
            <person name="Geller-Mcgrath D.E."/>
            <person name="Sieber C.M.K."/>
            <person name="Emerson J.B."/>
            <person name="Anantharaman K."/>
            <person name="Thomas B.C."/>
            <person name="Malmstrom R."/>
            <person name="Stieglmeier M."/>
            <person name="Klingl A."/>
            <person name="Woyke T."/>
            <person name="Ryan C.M."/>
            <person name="Banfield J.F."/>
        </authorList>
    </citation>
    <scope>NUCLEOTIDE SEQUENCE [LARGE SCALE GENOMIC DNA]</scope>
</reference>
<keyword evidence="5 8" id="KW-0418">Kinase</keyword>
<feature type="domain" description="Thymidylate kinase-like" evidence="9">
    <location>
        <begin position="9"/>
        <end position="203"/>
    </location>
</feature>
<evidence type="ECO:0000256" key="2">
    <source>
        <dbReference type="ARBA" id="ARBA00022679"/>
    </source>
</evidence>
<comment type="catalytic activity">
    <reaction evidence="7 8">
        <text>dTMP + ATP = dTDP + ADP</text>
        <dbReference type="Rhea" id="RHEA:13517"/>
        <dbReference type="ChEBI" id="CHEBI:30616"/>
        <dbReference type="ChEBI" id="CHEBI:58369"/>
        <dbReference type="ChEBI" id="CHEBI:63528"/>
        <dbReference type="ChEBI" id="CHEBI:456216"/>
        <dbReference type="EC" id="2.7.4.9"/>
    </reaction>
</comment>
<protein>
    <recommendedName>
        <fullName evidence="8">Thymidylate kinase</fullName>
        <ecNumber evidence="8">2.7.4.9</ecNumber>
    </recommendedName>
    <alternativeName>
        <fullName evidence="8">dTMP kinase</fullName>
    </alternativeName>
</protein>
<dbReference type="Proteomes" id="UP000229112">
    <property type="component" value="Unassembled WGS sequence"/>
</dbReference>
<keyword evidence="4 8" id="KW-0547">Nucleotide-binding</keyword>